<gene>
    <name evidence="2" type="ORF">SDC9_145200</name>
</gene>
<evidence type="ECO:0000313" key="2">
    <source>
        <dbReference type="EMBL" id="MPM98019.1"/>
    </source>
</evidence>
<reference evidence="2" key="1">
    <citation type="submission" date="2019-08" db="EMBL/GenBank/DDBJ databases">
        <authorList>
            <person name="Kucharzyk K."/>
            <person name="Murdoch R.W."/>
            <person name="Higgins S."/>
            <person name="Loffler F."/>
        </authorList>
    </citation>
    <scope>NUCLEOTIDE SEQUENCE</scope>
</reference>
<accession>A0A645E9D7</accession>
<comment type="caution">
    <text evidence="2">The sequence shown here is derived from an EMBL/GenBank/DDBJ whole genome shotgun (WGS) entry which is preliminary data.</text>
</comment>
<organism evidence="2">
    <name type="scientific">bioreactor metagenome</name>
    <dbReference type="NCBI Taxonomy" id="1076179"/>
    <lineage>
        <taxon>unclassified sequences</taxon>
        <taxon>metagenomes</taxon>
        <taxon>ecological metagenomes</taxon>
    </lineage>
</organism>
<sequence>MRGGDHDRAVGFQRAVGEIGHRRRAQSEIDHVAALLDQTRRQRVEKDDGVRSHVASDHDFARTGEGGEGAADLFRKFGVEVGRIDAANVVGFENSAHENSSVTPLSPPHGVRAGFSFRHGAAPASDRAMGNVTVWVVCIL</sequence>
<dbReference type="EMBL" id="VSSQ01044213">
    <property type="protein sequence ID" value="MPM98019.1"/>
    <property type="molecule type" value="Genomic_DNA"/>
</dbReference>
<feature type="compositionally biased region" description="Basic and acidic residues" evidence="1">
    <location>
        <begin position="42"/>
        <end position="62"/>
    </location>
</feature>
<feature type="region of interest" description="Disordered" evidence="1">
    <location>
        <begin position="42"/>
        <end position="65"/>
    </location>
</feature>
<name>A0A645E9D7_9ZZZZ</name>
<protein>
    <submittedName>
        <fullName evidence="2">Uncharacterized protein</fullName>
    </submittedName>
</protein>
<dbReference type="AlphaFoldDB" id="A0A645E9D7"/>
<evidence type="ECO:0000256" key="1">
    <source>
        <dbReference type="SAM" id="MobiDB-lite"/>
    </source>
</evidence>
<proteinExistence type="predicted"/>